<keyword evidence="3" id="KW-0968">Cytoplasmic vesicle</keyword>
<evidence type="ECO:0000256" key="4">
    <source>
        <dbReference type="ARBA" id="ARBA00039854"/>
    </source>
</evidence>
<evidence type="ECO:0000256" key="2">
    <source>
        <dbReference type="ARBA" id="ARBA00022737"/>
    </source>
</evidence>
<comment type="subcellular location">
    <subcellularLocation>
        <location evidence="1">Cytoplasmic vesicle</location>
        <location evidence="1">Secretory vesicle</location>
        <location evidence="1">Acrosome</location>
    </subcellularLocation>
</comment>
<dbReference type="Proteomes" id="UP000077115">
    <property type="component" value="Unassembled WGS sequence"/>
</dbReference>
<dbReference type="PANTHER" id="PTHR46511:SF1">
    <property type="entry name" value="MORN REPEAT-CONTAINING PROTEIN 3"/>
    <property type="match status" value="1"/>
</dbReference>
<evidence type="ECO:0000313" key="8">
    <source>
        <dbReference type="Proteomes" id="UP000077115"/>
    </source>
</evidence>
<dbReference type="VEuPathDB" id="FungiDB:BDEG_26406"/>
<evidence type="ECO:0000256" key="5">
    <source>
        <dbReference type="ARBA" id="ARBA00045851"/>
    </source>
</evidence>
<dbReference type="EMBL" id="DS022309">
    <property type="protein sequence ID" value="OAJ43023.1"/>
    <property type="molecule type" value="Genomic_DNA"/>
</dbReference>
<reference evidence="7 8" key="1">
    <citation type="submission" date="2006-10" db="EMBL/GenBank/DDBJ databases">
        <title>The Genome Sequence of Batrachochytrium dendrobatidis JEL423.</title>
        <authorList>
            <consortium name="The Broad Institute Genome Sequencing Platform"/>
            <person name="Birren B."/>
            <person name="Lander E."/>
            <person name="Galagan J."/>
            <person name="Cuomo C."/>
            <person name="Devon K."/>
            <person name="Jaffe D."/>
            <person name="Butler J."/>
            <person name="Alvarez P."/>
            <person name="Gnerre S."/>
            <person name="Grabherr M."/>
            <person name="Kleber M."/>
            <person name="Mauceli E."/>
            <person name="Brockman W."/>
            <person name="Young S."/>
            <person name="LaButti K."/>
            <person name="Sykes S."/>
            <person name="DeCaprio D."/>
            <person name="Crawford M."/>
            <person name="Koehrsen M."/>
            <person name="Engels R."/>
            <person name="Montgomery P."/>
            <person name="Pearson M."/>
            <person name="Howarth C."/>
            <person name="Larson L."/>
            <person name="White J."/>
            <person name="O'Leary S."/>
            <person name="Kodira C."/>
            <person name="Zeng Q."/>
            <person name="Yandava C."/>
            <person name="Alvarado L."/>
            <person name="Longcore J."/>
            <person name="James T."/>
        </authorList>
    </citation>
    <scope>NUCLEOTIDE SEQUENCE [LARGE SCALE GENOMIC DNA]</scope>
    <source>
        <strain evidence="7 8">JEL423</strain>
    </source>
</reference>
<organism evidence="7 8">
    <name type="scientific">Batrachochytrium dendrobatidis (strain JEL423)</name>
    <dbReference type="NCBI Taxonomy" id="403673"/>
    <lineage>
        <taxon>Eukaryota</taxon>
        <taxon>Fungi</taxon>
        <taxon>Fungi incertae sedis</taxon>
        <taxon>Chytridiomycota</taxon>
        <taxon>Chytridiomycota incertae sedis</taxon>
        <taxon>Chytridiomycetes</taxon>
        <taxon>Rhizophydiales</taxon>
        <taxon>Rhizophydiales incertae sedis</taxon>
        <taxon>Batrachochytrium</taxon>
    </lineage>
</organism>
<dbReference type="STRING" id="403673.A0A177WSF5"/>
<dbReference type="Pfam" id="PF02493">
    <property type="entry name" value="MORN"/>
    <property type="match status" value="7"/>
</dbReference>
<sequence>MNQGNSKPALQIIRHANVSNTLRWQAKDRLSYKTGPHATVYLINGDRYIGNWKDNKRHGKGMHFYKKSGNVYEGEWENDQRQGFGTLSVPLASTESSDPTKPKPPRAKTPPVESESIFSSINTSTKKIDDTLVELRKVYAGAWANDCRHGIGTFFYDLGGVYEGSWQNDMREGWGRMTYPDGSVYEGEWHMENRHGQGILLMANGDRYEGMWLSNEKEGPGKFVYRTKRQVYEGEWTKGMPKCGMLKDLPPLPGQKDRQYAIPQIMLSDPMEILDKERQQIYEERIQRMMGGN</sequence>
<dbReference type="Gene3D" id="2.20.110.10">
    <property type="entry name" value="Histone H3 K4-specific methyltransferase SET7/9 N-terminal domain"/>
    <property type="match status" value="3"/>
</dbReference>
<dbReference type="GO" id="GO:0031410">
    <property type="term" value="C:cytoplasmic vesicle"/>
    <property type="evidence" value="ECO:0007669"/>
    <property type="project" value="UniProtKB-KW"/>
</dbReference>
<proteinExistence type="predicted"/>
<protein>
    <recommendedName>
        <fullName evidence="4">MORN repeat-containing protein 3</fullName>
    </recommendedName>
</protein>
<dbReference type="AlphaFoldDB" id="A0A177WSF5"/>
<evidence type="ECO:0000313" key="7">
    <source>
        <dbReference type="EMBL" id="OAJ43023.1"/>
    </source>
</evidence>
<gene>
    <name evidence="7" type="ORF">BDEG_26406</name>
</gene>
<dbReference type="eggNOG" id="KOG0229">
    <property type="taxonomic scope" value="Eukaryota"/>
</dbReference>
<dbReference type="PANTHER" id="PTHR46511">
    <property type="entry name" value="MORN REPEAT-CONTAINING PROTEIN 3"/>
    <property type="match status" value="1"/>
</dbReference>
<reference evidence="7 8" key="2">
    <citation type="submission" date="2016-05" db="EMBL/GenBank/DDBJ databases">
        <title>Lineage-specific infection strategies underlie the spectrum of fungal disease in amphibians.</title>
        <authorList>
            <person name="Cuomo C.A."/>
            <person name="Farrer R.A."/>
            <person name="James T."/>
            <person name="Longcore J."/>
            <person name="Birren B."/>
        </authorList>
    </citation>
    <scope>NUCLEOTIDE SEQUENCE [LARGE SCALE GENOMIC DNA]</scope>
    <source>
        <strain evidence="7 8">JEL423</strain>
    </source>
</reference>
<dbReference type="InterPro" id="IPR052472">
    <property type="entry name" value="MORN3"/>
</dbReference>
<dbReference type="SMART" id="SM00698">
    <property type="entry name" value="MORN"/>
    <property type="match status" value="6"/>
</dbReference>
<dbReference type="OrthoDB" id="294378at2759"/>
<keyword evidence="2" id="KW-0677">Repeat</keyword>
<evidence type="ECO:0000256" key="3">
    <source>
        <dbReference type="ARBA" id="ARBA00023329"/>
    </source>
</evidence>
<dbReference type="FunFam" id="2.20.110.10:FF:000002">
    <property type="entry name" value="Phosphatidylinositol 4-phosphate 5-kinase 8"/>
    <property type="match status" value="1"/>
</dbReference>
<feature type="region of interest" description="Disordered" evidence="6">
    <location>
        <begin position="89"/>
        <end position="115"/>
    </location>
</feature>
<dbReference type="InterPro" id="IPR003409">
    <property type="entry name" value="MORN"/>
</dbReference>
<evidence type="ECO:0000256" key="1">
    <source>
        <dbReference type="ARBA" id="ARBA00004218"/>
    </source>
</evidence>
<evidence type="ECO:0000256" key="6">
    <source>
        <dbReference type="SAM" id="MobiDB-lite"/>
    </source>
</evidence>
<dbReference type="SUPFAM" id="SSF82185">
    <property type="entry name" value="Histone H3 K4-specific methyltransferase SET7/9 N-terminal domain"/>
    <property type="match status" value="2"/>
</dbReference>
<comment type="function">
    <text evidence="5">Assembles a suppression complex (suppresome) by tethering SIRT1 and MDM2 to regulate composite modifications of p53/TP53. Confers both deacetylation-mediated functional inactivation, by SIRT1, and ubiquitination-dependent degradation, by MDM2, of p53/TP53, promoting a proliferative and cell survival behaviors. May play a role in the regulation of spermatogenesis.</text>
</comment>
<name>A0A177WSF5_BATDL</name>
<accession>A0A177WSF5</accession>